<evidence type="ECO:0000313" key="2">
    <source>
        <dbReference type="EMBL" id="RKD31882.1"/>
    </source>
</evidence>
<dbReference type="Proteomes" id="UP000284277">
    <property type="component" value="Unassembled WGS sequence"/>
</dbReference>
<gene>
    <name evidence="2" type="ORF">BET01_19115</name>
</gene>
<evidence type="ECO:0008006" key="4">
    <source>
        <dbReference type="Google" id="ProtNLM"/>
    </source>
</evidence>
<feature type="chain" id="PRO_5019339822" description="DUF4352 domain-containing protein" evidence="1">
    <location>
        <begin position="25"/>
        <end position="185"/>
    </location>
</feature>
<sequence length="185" mass="20436">MNKRTVFACFCLSTGLLLSGCANETNQTTQTIENTTEQATSVAVPSISVTQKPTETEQVKSNVQLYEGSYFDEGVYKYVDIPATESPFVYCEIIISNITDTSFDFAISETVMATNESTVIYPTSTAFFTGDGTEATFYGKDQTLHFEFPQDQDLYPIIRDMKVTGFPKLEGNTYINNSIPGHEAG</sequence>
<dbReference type="RefSeq" id="WP_120196785.1">
    <property type="nucleotide sequence ID" value="NZ_MCIA01000015.1"/>
</dbReference>
<dbReference type="OrthoDB" id="1902227at2"/>
<protein>
    <recommendedName>
        <fullName evidence="4">DUF4352 domain-containing protein</fullName>
    </recommendedName>
</protein>
<reference evidence="2 3" key="1">
    <citation type="submission" date="2016-08" db="EMBL/GenBank/DDBJ databases">
        <title>A new outlook on sporulation: Clostridium algidixylanolyticum.</title>
        <authorList>
            <person name="Poppleton D.I."/>
            <person name="Gribaldo S."/>
        </authorList>
    </citation>
    <scope>NUCLEOTIDE SEQUENCE [LARGE SCALE GENOMIC DNA]</scope>
    <source>
        <strain evidence="2 3">SPL73</strain>
    </source>
</reference>
<comment type="caution">
    <text evidence="2">The sequence shown here is derived from an EMBL/GenBank/DDBJ whole genome shotgun (WGS) entry which is preliminary data.</text>
</comment>
<evidence type="ECO:0000313" key="3">
    <source>
        <dbReference type="Proteomes" id="UP000284277"/>
    </source>
</evidence>
<keyword evidence="1" id="KW-0732">Signal</keyword>
<feature type="signal peptide" evidence="1">
    <location>
        <begin position="1"/>
        <end position="24"/>
    </location>
</feature>
<dbReference type="EMBL" id="MCIA01000015">
    <property type="protein sequence ID" value="RKD31882.1"/>
    <property type="molecule type" value="Genomic_DNA"/>
</dbReference>
<proteinExistence type="predicted"/>
<organism evidence="2 3">
    <name type="scientific">Lacrimispora algidixylanolytica</name>
    <dbReference type="NCBI Taxonomy" id="94868"/>
    <lineage>
        <taxon>Bacteria</taxon>
        <taxon>Bacillati</taxon>
        <taxon>Bacillota</taxon>
        <taxon>Clostridia</taxon>
        <taxon>Lachnospirales</taxon>
        <taxon>Lachnospiraceae</taxon>
        <taxon>Lacrimispora</taxon>
    </lineage>
</organism>
<dbReference type="AlphaFoldDB" id="A0A419T341"/>
<accession>A0A419T341</accession>
<name>A0A419T341_9FIRM</name>
<evidence type="ECO:0000256" key="1">
    <source>
        <dbReference type="SAM" id="SignalP"/>
    </source>
</evidence>
<keyword evidence="3" id="KW-1185">Reference proteome</keyword>
<dbReference type="PROSITE" id="PS51257">
    <property type="entry name" value="PROKAR_LIPOPROTEIN"/>
    <property type="match status" value="1"/>
</dbReference>